<dbReference type="EMBL" id="WEGJ01000002">
    <property type="protein sequence ID" value="MQY10934.1"/>
    <property type="molecule type" value="Genomic_DNA"/>
</dbReference>
<dbReference type="Gene3D" id="3.10.450.50">
    <property type="match status" value="1"/>
</dbReference>
<reference evidence="2 3" key="1">
    <citation type="submission" date="2019-10" db="EMBL/GenBank/DDBJ databases">
        <title>Streptomyces smaragdinus sp. nov. and Streptomyces fabii sp. nov., isolated from the gut of fungus growing-termite Macrotermes natalensis.</title>
        <authorList>
            <person name="Schwitalla J."/>
            <person name="Benndorf R."/>
            <person name="Martin K."/>
            <person name="De Beer W."/>
            <person name="Kaster A.-K."/>
            <person name="Vollmers J."/>
            <person name="Poulsen M."/>
            <person name="Beemelmanns C."/>
        </authorList>
    </citation>
    <scope>NUCLEOTIDE SEQUENCE [LARGE SCALE GENOMIC DNA]</scope>
    <source>
        <strain evidence="2 3">RB5</strain>
    </source>
</reference>
<protein>
    <recommendedName>
        <fullName evidence="1">SnoaL-like domain-containing protein</fullName>
    </recommendedName>
</protein>
<sequence length="147" mass="16596">MTLPPRSDLDQIRELKARYVRFADLKQWEAVGELFTDDAVMSFHDVDGSLANQVAAADFARVVGGRVGAGQPVHHLFSYEIEFTSDSTATGVWAMEDLVFHDRSAHPEAPFSRMHGFGHYHDTYRKVDGVWRIAGTRLTRLRLEYAG</sequence>
<dbReference type="Pfam" id="PF13577">
    <property type="entry name" value="SnoaL_4"/>
    <property type="match status" value="1"/>
</dbReference>
<dbReference type="AlphaFoldDB" id="A0A7K0CDT5"/>
<dbReference type="InterPro" id="IPR037401">
    <property type="entry name" value="SnoaL-like"/>
</dbReference>
<feature type="domain" description="SnoaL-like" evidence="1">
    <location>
        <begin position="8"/>
        <end position="135"/>
    </location>
</feature>
<dbReference type="InterPro" id="IPR032710">
    <property type="entry name" value="NTF2-like_dom_sf"/>
</dbReference>
<evidence type="ECO:0000313" key="3">
    <source>
        <dbReference type="Proteomes" id="UP000466345"/>
    </source>
</evidence>
<dbReference type="CDD" id="cd00531">
    <property type="entry name" value="NTF2_like"/>
    <property type="match status" value="1"/>
</dbReference>
<evidence type="ECO:0000313" key="2">
    <source>
        <dbReference type="EMBL" id="MQY10934.1"/>
    </source>
</evidence>
<dbReference type="SUPFAM" id="SSF54427">
    <property type="entry name" value="NTF2-like"/>
    <property type="match status" value="1"/>
</dbReference>
<evidence type="ECO:0000259" key="1">
    <source>
        <dbReference type="Pfam" id="PF13577"/>
    </source>
</evidence>
<name>A0A7K0CDT5_9ACTN</name>
<accession>A0A7K0CDT5</accession>
<proteinExistence type="predicted"/>
<dbReference type="Proteomes" id="UP000466345">
    <property type="component" value="Unassembled WGS sequence"/>
</dbReference>
<keyword evidence="3" id="KW-1185">Reference proteome</keyword>
<organism evidence="2 3">
    <name type="scientific">Streptomyces smaragdinus</name>
    <dbReference type="NCBI Taxonomy" id="2585196"/>
    <lineage>
        <taxon>Bacteria</taxon>
        <taxon>Bacillati</taxon>
        <taxon>Actinomycetota</taxon>
        <taxon>Actinomycetes</taxon>
        <taxon>Kitasatosporales</taxon>
        <taxon>Streptomycetaceae</taxon>
        <taxon>Streptomyces</taxon>
    </lineage>
</organism>
<comment type="caution">
    <text evidence="2">The sequence shown here is derived from an EMBL/GenBank/DDBJ whole genome shotgun (WGS) entry which is preliminary data.</text>
</comment>
<dbReference type="OrthoDB" id="4941530at2"/>
<gene>
    <name evidence="2" type="ORF">SRB5_10480</name>
</gene>
<dbReference type="RefSeq" id="WP_153450227.1">
    <property type="nucleotide sequence ID" value="NZ_WEGJ01000002.1"/>
</dbReference>